<dbReference type="SUPFAM" id="SSF46689">
    <property type="entry name" value="Homeodomain-like"/>
    <property type="match status" value="1"/>
</dbReference>
<evidence type="ECO:0000259" key="1">
    <source>
        <dbReference type="Pfam" id="PF01590"/>
    </source>
</evidence>
<dbReference type="Pfam" id="PF01590">
    <property type="entry name" value="GAF"/>
    <property type="match status" value="1"/>
</dbReference>
<dbReference type="Gene3D" id="1.10.10.60">
    <property type="entry name" value="Homeodomain-like"/>
    <property type="match status" value="1"/>
</dbReference>
<sequence>MLPRATENHLTTIETALARGEAARSPVVASWSRSAHLHGLDPTRPSRPDRMTAQELSLARDRMAPLLRAAAPNLDRLFQAVGAVGCCVLLADLDGIPLERRGAAVDDPVFSDWGLWPGTHWSEAQQGTNGIGTCLVEERVVTIHRDQHFFARNTILSCMSAPIYGPQGKLAGVLDVSSARNDLTAGFMTLISQSVTETAQKIEAQAFRDAFPTARMVLVPGDRGLLAVDSDDLVIGATRAARHQLGLSGDLSRQPRPAADVLGQFEHETLEDGERAVLMRALARAGGNVSAAARDLGISRATFHRKLGPRLI</sequence>
<keyword evidence="4" id="KW-1185">Reference proteome</keyword>
<dbReference type="Pfam" id="PF02954">
    <property type="entry name" value="HTH_8"/>
    <property type="match status" value="1"/>
</dbReference>
<dbReference type="SUPFAM" id="SSF55781">
    <property type="entry name" value="GAF domain-like"/>
    <property type="match status" value="1"/>
</dbReference>
<dbReference type="GO" id="GO:0043565">
    <property type="term" value="F:sequence-specific DNA binding"/>
    <property type="evidence" value="ECO:0007669"/>
    <property type="project" value="InterPro"/>
</dbReference>
<dbReference type="AlphaFoldDB" id="A0AA37WZ81"/>
<reference evidence="3 4" key="1">
    <citation type="journal article" date="2014" name="Int. J. Syst. Evol. Microbiol.">
        <title>Complete genome sequence of Corynebacterium casei LMG S-19264T (=DSM 44701T), isolated from a smear-ripened cheese.</title>
        <authorList>
            <consortium name="US DOE Joint Genome Institute (JGI-PGF)"/>
            <person name="Walter F."/>
            <person name="Albersmeier A."/>
            <person name="Kalinowski J."/>
            <person name="Ruckert C."/>
        </authorList>
    </citation>
    <scope>NUCLEOTIDE SEQUENCE [LARGE SCALE GENOMIC DNA]</scope>
    <source>
        <strain evidence="3 4">NBRC 111766</strain>
    </source>
</reference>
<dbReference type="Proteomes" id="UP001157355">
    <property type="component" value="Unassembled WGS sequence"/>
</dbReference>
<dbReference type="Gene3D" id="3.30.450.40">
    <property type="match status" value="1"/>
</dbReference>
<dbReference type="InterPro" id="IPR003018">
    <property type="entry name" value="GAF"/>
</dbReference>
<dbReference type="RefSeq" id="WP_284324278.1">
    <property type="nucleotide sequence ID" value="NZ_BSPP01000004.1"/>
</dbReference>
<gene>
    <name evidence="3" type="ORF">GCM10010873_10460</name>
</gene>
<feature type="domain" description="GAF" evidence="1">
    <location>
        <begin position="68"/>
        <end position="191"/>
    </location>
</feature>
<dbReference type="InterPro" id="IPR009057">
    <property type="entry name" value="Homeodomain-like_sf"/>
</dbReference>
<evidence type="ECO:0000313" key="3">
    <source>
        <dbReference type="EMBL" id="GLS86072.1"/>
    </source>
</evidence>
<dbReference type="PRINTS" id="PR01590">
    <property type="entry name" value="HTHFIS"/>
</dbReference>
<organism evidence="3 4">
    <name type="scientific">Cypionkella aquatica</name>
    <dbReference type="NCBI Taxonomy" id="1756042"/>
    <lineage>
        <taxon>Bacteria</taxon>
        <taxon>Pseudomonadati</taxon>
        <taxon>Pseudomonadota</taxon>
        <taxon>Alphaproteobacteria</taxon>
        <taxon>Rhodobacterales</taxon>
        <taxon>Paracoccaceae</taxon>
        <taxon>Cypionkella</taxon>
    </lineage>
</organism>
<protein>
    <submittedName>
        <fullName evidence="3">Transcriptional regulator</fullName>
    </submittedName>
</protein>
<accession>A0AA37WZ81</accession>
<dbReference type="InterPro" id="IPR029016">
    <property type="entry name" value="GAF-like_dom_sf"/>
</dbReference>
<proteinExistence type="predicted"/>
<evidence type="ECO:0000259" key="2">
    <source>
        <dbReference type="Pfam" id="PF02954"/>
    </source>
</evidence>
<dbReference type="EMBL" id="BSPP01000004">
    <property type="protein sequence ID" value="GLS86072.1"/>
    <property type="molecule type" value="Genomic_DNA"/>
</dbReference>
<comment type="caution">
    <text evidence="3">The sequence shown here is derived from an EMBL/GenBank/DDBJ whole genome shotgun (WGS) entry which is preliminary data.</text>
</comment>
<name>A0AA37WZ81_9RHOB</name>
<feature type="domain" description="DNA binding HTH" evidence="2">
    <location>
        <begin position="269"/>
        <end position="307"/>
    </location>
</feature>
<dbReference type="InterPro" id="IPR002197">
    <property type="entry name" value="HTH_Fis"/>
</dbReference>
<evidence type="ECO:0000313" key="4">
    <source>
        <dbReference type="Proteomes" id="UP001157355"/>
    </source>
</evidence>